<keyword evidence="1" id="KW-0472">Membrane</keyword>
<feature type="signal peptide" evidence="2">
    <location>
        <begin position="1"/>
        <end position="20"/>
    </location>
</feature>
<dbReference type="EMBL" id="JYDQ01000012">
    <property type="protein sequence ID" value="KRY21997.1"/>
    <property type="molecule type" value="Genomic_DNA"/>
</dbReference>
<feature type="chain" id="PRO_5006874414" evidence="2">
    <location>
        <begin position="21"/>
        <end position="187"/>
    </location>
</feature>
<evidence type="ECO:0000256" key="2">
    <source>
        <dbReference type="SAM" id="SignalP"/>
    </source>
</evidence>
<protein>
    <submittedName>
        <fullName evidence="3">Uncharacterized protein</fullName>
    </submittedName>
</protein>
<proteinExistence type="predicted"/>
<comment type="caution">
    <text evidence="3">The sequence shown here is derived from an EMBL/GenBank/DDBJ whole genome shotgun (WGS) entry which is preliminary data.</text>
</comment>
<evidence type="ECO:0000256" key="1">
    <source>
        <dbReference type="SAM" id="Phobius"/>
    </source>
</evidence>
<keyword evidence="1" id="KW-1133">Transmembrane helix</keyword>
<keyword evidence="4" id="KW-1185">Reference proteome</keyword>
<evidence type="ECO:0000313" key="3">
    <source>
        <dbReference type="EMBL" id="KRY21997.1"/>
    </source>
</evidence>
<reference evidence="3 4" key="1">
    <citation type="submission" date="2015-01" db="EMBL/GenBank/DDBJ databases">
        <title>Evolution of Trichinella species and genotypes.</title>
        <authorList>
            <person name="Korhonen P.K."/>
            <person name="Edoardo P."/>
            <person name="Giuseppe L.R."/>
            <person name="Gasser R.B."/>
        </authorList>
    </citation>
    <scope>NUCLEOTIDE SEQUENCE [LARGE SCALE GENOMIC DNA]</scope>
    <source>
        <strain evidence="3">ISS2496</strain>
    </source>
</reference>
<dbReference type="AlphaFoldDB" id="A0A0V1AB67"/>
<dbReference type="Proteomes" id="UP000054783">
    <property type="component" value="Unassembled WGS sequence"/>
</dbReference>
<organism evidence="3 4">
    <name type="scientific">Trichinella patagoniensis</name>
    <dbReference type="NCBI Taxonomy" id="990121"/>
    <lineage>
        <taxon>Eukaryota</taxon>
        <taxon>Metazoa</taxon>
        <taxon>Ecdysozoa</taxon>
        <taxon>Nematoda</taxon>
        <taxon>Enoplea</taxon>
        <taxon>Dorylaimia</taxon>
        <taxon>Trichinellida</taxon>
        <taxon>Trichinellidae</taxon>
        <taxon>Trichinella</taxon>
    </lineage>
</organism>
<feature type="transmembrane region" description="Helical" evidence="1">
    <location>
        <begin position="52"/>
        <end position="72"/>
    </location>
</feature>
<accession>A0A0V1AB67</accession>
<gene>
    <name evidence="3" type="ORF">T12_10222</name>
</gene>
<name>A0A0V1AB67_9BILA</name>
<evidence type="ECO:0000313" key="4">
    <source>
        <dbReference type="Proteomes" id="UP000054783"/>
    </source>
</evidence>
<keyword evidence="1" id="KW-0812">Transmembrane</keyword>
<keyword evidence="2" id="KW-0732">Signal</keyword>
<sequence>MFITFIFLANILLLVQPTEGSAYRGHTNDEIRLMDECSDEPHIQERLGQDDYMISATMFITFIFLANILLLVQPTEGSAYRGHTNDEIRLMDECSDEPYIQERLGKDDYMSLIDACVERRLGQRPTEGSAYRGHTNDEIRLMDECSDEPYIRERLGKDDYMSLIDACVERRRLNKYHKTIQQYYQNE</sequence>